<dbReference type="RefSeq" id="WP_189999735.1">
    <property type="nucleotide sequence ID" value="NZ_BNCB01000032.1"/>
</dbReference>
<gene>
    <name evidence="1" type="ORF">Srubr_02960</name>
</gene>
<protein>
    <submittedName>
        <fullName evidence="1">Uncharacterized protein</fullName>
    </submittedName>
</protein>
<organism evidence="1 2">
    <name type="scientific">Streptomyces rubradiris</name>
    <name type="common">Streptomyces achromogenes subsp. rubradiris</name>
    <dbReference type="NCBI Taxonomy" id="285531"/>
    <lineage>
        <taxon>Bacteria</taxon>
        <taxon>Bacillati</taxon>
        <taxon>Actinomycetota</taxon>
        <taxon>Actinomycetes</taxon>
        <taxon>Kitasatosporales</taxon>
        <taxon>Streptomycetaceae</taxon>
        <taxon>Streptomyces</taxon>
    </lineage>
</organism>
<accession>A0ABQ3R3L0</accession>
<name>A0ABQ3R3L0_STRRR</name>
<sequence length="156" mass="16984">MQGTDRFIIEWLARAADDPGQAHQEWDRQGVALLRSGRSFSVVRIPANLVHAALGAEFTAAELASQLDGAVIHDGPESPYWVLIRNHAGLVWDEGDDVPSLGTNHYLGVPSVARRTPPGLHWAVAPRFDGDVCRPSTLRTFIARARQQLAVTSAEA</sequence>
<proteinExistence type="predicted"/>
<comment type="caution">
    <text evidence="1">The sequence shown here is derived from an EMBL/GenBank/DDBJ whole genome shotgun (WGS) entry which is preliminary data.</text>
</comment>
<reference evidence="2" key="1">
    <citation type="submission" date="2023-07" db="EMBL/GenBank/DDBJ databases">
        <title>Whole genome shotgun sequence of Streptomyces achromogenes subsp. rubradiris NBRC 14000.</title>
        <authorList>
            <person name="Komaki H."/>
            <person name="Tamura T."/>
        </authorList>
    </citation>
    <scope>NUCLEOTIDE SEQUENCE [LARGE SCALE GENOMIC DNA]</scope>
    <source>
        <strain evidence="2">NBRC 14000</strain>
    </source>
</reference>
<dbReference type="EMBL" id="BNEA01000001">
    <property type="protein sequence ID" value="GHI50450.1"/>
    <property type="molecule type" value="Genomic_DNA"/>
</dbReference>
<dbReference type="Proteomes" id="UP000646738">
    <property type="component" value="Unassembled WGS sequence"/>
</dbReference>
<evidence type="ECO:0000313" key="2">
    <source>
        <dbReference type="Proteomes" id="UP000646738"/>
    </source>
</evidence>
<evidence type="ECO:0000313" key="1">
    <source>
        <dbReference type="EMBL" id="GHI50450.1"/>
    </source>
</evidence>
<keyword evidence="2" id="KW-1185">Reference proteome</keyword>